<dbReference type="PANTHER" id="PTHR24314:SF26">
    <property type="match status" value="1"/>
</dbReference>
<dbReference type="SUPFAM" id="SSF51735">
    <property type="entry name" value="NAD(P)-binding Rossmann-fold domains"/>
    <property type="match status" value="1"/>
</dbReference>
<dbReference type="Pfam" id="PF00106">
    <property type="entry name" value="adh_short"/>
    <property type="match status" value="1"/>
</dbReference>
<dbReference type="PANTHER" id="PTHR24314">
    <property type="entry name" value="NON-SPECIFIC LIPID TRANSFER PROTEIN-RELATED"/>
    <property type="match status" value="1"/>
</dbReference>
<dbReference type="GO" id="GO:0010304">
    <property type="term" value="P:PSII associated light-harvesting complex II catabolic process"/>
    <property type="evidence" value="ECO:0007669"/>
    <property type="project" value="TreeGrafter"/>
</dbReference>
<evidence type="ECO:0000313" key="3">
    <source>
        <dbReference type="EMBL" id="CEM47885.1"/>
    </source>
</evidence>
<dbReference type="InterPro" id="IPR020904">
    <property type="entry name" value="Sc_DH/Rdtase_CS"/>
</dbReference>
<dbReference type="PhylomeDB" id="A0A0G4HTZ8"/>
<dbReference type="PRINTS" id="PR00081">
    <property type="entry name" value="GDHRDH"/>
</dbReference>
<feature type="chain" id="PRO_5013085169" description="Chlorophyll(Ide) b reductase" evidence="2">
    <location>
        <begin position="16"/>
        <end position="403"/>
    </location>
</feature>
<feature type="region of interest" description="Disordered" evidence="1">
    <location>
        <begin position="87"/>
        <end position="111"/>
    </location>
</feature>
<name>A0A0G4HTZ8_9ALVE</name>
<dbReference type="InterPro" id="IPR052625">
    <property type="entry name" value="Chl_b_Red"/>
</dbReference>
<keyword evidence="2" id="KW-0732">Signal</keyword>
<evidence type="ECO:0008006" key="4">
    <source>
        <dbReference type="Google" id="ProtNLM"/>
    </source>
</evidence>
<protein>
    <recommendedName>
        <fullName evidence="4">Chlorophyll(Ide) b reductase</fullName>
    </recommendedName>
</protein>
<dbReference type="GO" id="GO:0015996">
    <property type="term" value="P:chlorophyll catabolic process"/>
    <property type="evidence" value="ECO:0007669"/>
    <property type="project" value="TreeGrafter"/>
</dbReference>
<dbReference type="PROSITE" id="PS00061">
    <property type="entry name" value="ADH_SHORT"/>
    <property type="match status" value="1"/>
</dbReference>
<feature type="signal peptide" evidence="2">
    <location>
        <begin position="1"/>
        <end position="15"/>
    </location>
</feature>
<dbReference type="VEuPathDB" id="CryptoDB:Cvel_31653"/>
<dbReference type="GO" id="GO:0034256">
    <property type="term" value="F:chlorophyll(ide) b reductase activity"/>
    <property type="evidence" value="ECO:0007669"/>
    <property type="project" value="TreeGrafter"/>
</dbReference>
<sequence length="403" mass="43493">MKLFVLFVLSQSTVAVSRQPSSVFRSCSTFGFHAPSQPFRQSRASVRSVITESRWSGRQKHESLLSINELSFSPVRLRASPQAADLDTEVVTDRATDRATDPRSSKKATEKPIPKNLAVVITGGTKGVGFALAKRFLEEGDRVVVAGRSADSLANALAALRKASDGTASVFGLQCDVSVEEDIERLAVFAEKSLGTVDLWVNNAGSNANCRKPLTDFAGYELREVVNTNLMGTLLGCREAARLFKRQGKKGHVFLMDGAGVSGGSTKGYAAYGATKRAMPQLAASLRDEIKEAGLTDLVGVHSLSPGMVLTDLLVADSTPVTRKFFNAIAEEPEGVAADLVPRMRQVTGTGEYIKFLTIPQALFKIFFNAPAILLGGKFFDSSGNRVKKFGEEYTPNGVKRQY</sequence>
<dbReference type="CDD" id="cd05233">
    <property type="entry name" value="SDR_c"/>
    <property type="match status" value="1"/>
</dbReference>
<dbReference type="EMBL" id="CDMZ01003872">
    <property type="protein sequence ID" value="CEM47885.1"/>
    <property type="molecule type" value="Genomic_DNA"/>
</dbReference>
<dbReference type="InterPro" id="IPR002347">
    <property type="entry name" value="SDR_fam"/>
</dbReference>
<dbReference type="InterPro" id="IPR036291">
    <property type="entry name" value="NAD(P)-bd_dom_sf"/>
</dbReference>
<evidence type="ECO:0000256" key="2">
    <source>
        <dbReference type="SAM" id="SignalP"/>
    </source>
</evidence>
<reference evidence="3" key="1">
    <citation type="submission" date="2014-11" db="EMBL/GenBank/DDBJ databases">
        <authorList>
            <person name="Otto D Thomas"/>
            <person name="Naeem Raeece"/>
        </authorList>
    </citation>
    <scope>NUCLEOTIDE SEQUENCE</scope>
</reference>
<gene>
    <name evidence="3" type="ORF">Cvel_31653</name>
</gene>
<accession>A0A0G4HTZ8</accession>
<proteinExistence type="predicted"/>
<dbReference type="AlphaFoldDB" id="A0A0G4HTZ8"/>
<dbReference type="Gene3D" id="3.40.50.720">
    <property type="entry name" value="NAD(P)-binding Rossmann-like Domain"/>
    <property type="match status" value="1"/>
</dbReference>
<evidence type="ECO:0000256" key="1">
    <source>
        <dbReference type="SAM" id="MobiDB-lite"/>
    </source>
</evidence>
<feature type="compositionally biased region" description="Basic and acidic residues" evidence="1">
    <location>
        <begin position="91"/>
        <end position="111"/>
    </location>
</feature>
<organism evidence="3">
    <name type="scientific">Chromera velia CCMP2878</name>
    <dbReference type="NCBI Taxonomy" id="1169474"/>
    <lineage>
        <taxon>Eukaryota</taxon>
        <taxon>Sar</taxon>
        <taxon>Alveolata</taxon>
        <taxon>Colpodellida</taxon>
        <taxon>Chromeraceae</taxon>
        <taxon>Chromera</taxon>
    </lineage>
</organism>